<evidence type="ECO:0000256" key="1">
    <source>
        <dbReference type="ARBA" id="ARBA00004479"/>
    </source>
</evidence>
<evidence type="ECO:0000313" key="15">
    <source>
        <dbReference type="Proteomes" id="UP000827889"/>
    </source>
</evidence>
<keyword evidence="3" id="KW-0808">Transferase</keyword>
<keyword evidence="7" id="KW-0418">Kinase</keyword>
<dbReference type="Proteomes" id="UP000827889">
    <property type="component" value="Chromosome 4"/>
</dbReference>
<evidence type="ECO:0000256" key="7">
    <source>
        <dbReference type="ARBA" id="ARBA00022777"/>
    </source>
</evidence>
<dbReference type="Pfam" id="PF00069">
    <property type="entry name" value="Pkinase"/>
    <property type="match status" value="1"/>
</dbReference>
<dbReference type="PROSITE" id="PS00107">
    <property type="entry name" value="PROTEIN_KINASE_ATP"/>
    <property type="match status" value="1"/>
</dbReference>
<dbReference type="Gene3D" id="3.30.200.20">
    <property type="entry name" value="Phosphorylase Kinase, domain 1"/>
    <property type="match status" value="1"/>
</dbReference>
<evidence type="ECO:0000256" key="9">
    <source>
        <dbReference type="ARBA" id="ARBA00022989"/>
    </source>
</evidence>
<comment type="similarity">
    <text evidence="13">Belongs to the protein kinase superfamily.</text>
</comment>
<proteinExistence type="inferred from homology"/>
<keyword evidence="5" id="KW-0732">Signal</keyword>
<dbReference type="Gene3D" id="1.10.510.10">
    <property type="entry name" value="Transferase(Phosphotransferase) domain 1"/>
    <property type="match status" value="1"/>
</dbReference>
<dbReference type="InterPro" id="IPR011009">
    <property type="entry name" value="Kinase-like_dom_sf"/>
</dbReference>
<keyword evidence="9" id="KW-1133">Transmembrane helix</keyword>
<evidence type="ECO:0000256" key="4">
    <source>
        <dbReference type="ARBA" id="ARBA00022692"/>
    </source>
</evidence>
<dbReference type="GeneID" id="115750819"/>
<evidence type="ECO:0000256" key="8">
    <source>
        <dbReference type="ARBA" id="ARBA00022840"/>
    </source>
</evidence>
<keyword evidence="15" id="KW-1185">Reference proteome</keyword>
<dbReference type="GO" id="GO:0005524">
    <property type="term" value="F:ATP binding"/>
    <property type="evidence" value="ECO:0007669"/>
    <property type="project" value="UniProtKB-UniRule"/>
</dbReference>
<dbReference type="KEGG" id="rarg:115750819"/>
<evidence type="ECO:0000256" key="10">
    <source>
        <dbReference type="ARBA" id="ARBA00023136"/>
    </source>
</evidence>
<dbReference type="RefSeq" id="XP_030544245.1">
    <property type="nucleotide sequence ID" value="XM_030688385.1"/>
</dbReference>
<dbReference type="AlphaFoldDB" id="A0A8B8QAW4"/>
<accession>A0A8B8QAW4</accession>
<evidence type="ECO:0000256" key="3">
    <source>
        <dbReference type="ARBA" id="ARBA00022679"/>
    </source>
</evidence>
<evidence type="ECO:0000256" key="6">
    <source>
        <dbReference type="ARBA" id="ARBA00022741"/>
    </source>
</evidence>
<evidence type="ECO:0000256" key="5">
    <source>
        <dbReference type="ARBA" id="ARBA00022729"/>
    </source>
</evidence>
<keyword evidence="11" id="KW-0325">Glycoprotein</keyword>
<dbReference type="PANTHER" id="PTHR27009">
    <property type="entry name" value="RUST RESISTANCE KINASE LR10-RELATED"/>
    <property type="match status" value="1"/>
</dbReference>
<dbReference type="RefSeq" id="XP_030544246.1">
    <property type="nucleotide sequence ID" value="XM_030688386.1"/>
</dbReference>
<reference evidence="16 17" key="1">
    <citation type="submission" date="2025-04" db="UniProtKB">
        <authorList>
            <consortium name="RefSeq"/>
        </authorList>
    </citation>
    <scope>IDENTIFICATION</scope>
</reference>
<evidence type="ECO:0000256" key="13">
    <source>
        <dbReference type="RuleBase" id="RU000304"/>
    </source>
</evidence>
<dbReference type="InterPro" id="IPR017441">
    <property type="entry name" value="Protein_kinase_ATP_BS"/>
</dbReference>
<evidence type="ECO:0000313" key="17">
    <source>
        <dbReference type="RefSeq" id="XP_030544246.1"/>
    </source>
</evidence>
<keyword evidence="6 12" id="KW-0547">Nucleotide-binding</keyword>
<evidence type="ECO:0000256" key="11">
    <source>
        <dbReference type="ARBA" id="ARBA00023180"/>
    </source>
</evidence>
<dbReference type="GO" id="GO:0016020">
    <property type="term" value="C:membrane"/>
    <property type="evidence" value="ECO:0007669"/>
    <property type="project" value="UniProtKB-SubCell"/>
</dbReference>
<protein>
    <submittedName>
        <fullName evidence="16 17">G-type lectin S-receptor-like serine/threonine-protein kinase At1g34300 isoform X1</fullName>
    </submittedName>
</protein>
<dbReference type="GO" id="GO:0004674">
    <property type="term" value="F:protein serine/threonine kinase activity"/>
    <property type="evidence" value="ECO:0007669"/>
    <property type="project" value="UniProtKB-KW"/>
</dbReference>
<keyword evidence="4" id="KW-0812">Transmembrane</keyword>
<evidence type="ECO:0000256" key="12">
    <source>
        <dbReference type="PROSITE-ProRule" id="PRU10141"/>
    </source>
</evidence>
<feature type="binding site" evidence="12">
    <location>
        <position position="88"/>
    </location>
    <ligand>
        <name>ATP</name>
        <dbReference type="ChEBI" id="CHEBI:30616"/>
    </ligand>
</feature>
<dbReference type="InterPro" id="IPR008271">
    <property type="entry name" value="Ser/Thr_kinase_AS"/>
</dbReference>
<dbReference type="PROSITE" id="PS00108">
    <property type="entry name" value="PROTEIN_KINASE_ST"/>
    <property type="match status" value="1"/>
</dbReference>
<dbReference type="SMART" id="SM00220">
    <property type="entry name" value="S_TKc"/>
    <property type="match status" value="1"/>
</dbReference>
<keyword evidence="8 12" id="KW-0067">ATP-binding</keyword>
<comment type="subcellular location">
    <subcellularLocation>
        <location evidence="1">Membrane</location>
        <topology evidence="1">Single-pass type I membrane protein</topology>
    </subcellularLocation>
</comment>
<dbReference type="InterPro" id="IPR045874">
    <property type="entry name" value="LRK10/LRL21-25-like"/>
</dbReference>
<dbReference type="InterPro" id="IPR000719">
    <property type="entry name" value="Prot_kinase_dom"/>
</dbReference>
<dbReference type="OrthoDB" id="4062651at2759"/>
<feature type="domain" description="Protein kinase" evidence="14">
    <location>
        <begin position="60"/>
        <end position="344"/>
    </location>
</feature>
<evidence type="ECO:0000313" key="16">
    <source>
        <dbReference type="RefSeq" id="XP_030544245.1"/>
    </source>
</evidence>
<gene>
    <name evidence="16 17" type="primary">LOC115750819</name>
</gene>
<organism evidence="15 16">
    <name type="scientific">Rhodamnia argentea</name>
    <dbReference type="NCBI Taxonomy" id="178133"/>
    <lineage>
        <taxon>Eukaryota</taxon>
        <taxon>Viridiplantae</taxon>
        <taxon>Streptophyta</taxon>
        <taxon>Embryophyta</taxon>
        <taxon>Tracheophyta</taxon>
        <taxon>Spermatophyta</taxon>
        <taxon>Magnoliopsida</taxon>
        <taxon>eudicotyledons</taxon>
        <taxon>Gunneridae</taxon>
        <taxon>Pentapetalae</taxon>
        <taxon>rosids</taxon>
        <taxon>malvids</taxon>
        <taxon>Myrtales</taxon>
        <taxon>Myrtaceae</taxon>
        <taxon>Myrtoideae</taxon>
        <taxon>Myrteae</taxon>
        <taxon>Australasian group</taxon>
        <taxon>Rhodamnia</taxon>
    </lineage>
</organism>
<evidence type="ECO:0000259" key="14">
    <source>
        <dbReference type="PROSITE" id="PS50011"/>
    </source>
</evidence>
<name>A0A8B8QAW4_9MYRT</name>
<evidence type="ECO:0000256" key="2">
    <source>
        <dbReference type="ARBA" id="ARBA00022527"/>
    </source>
</evidence>
<dbReference type="SUPFAM" id="SSF56112">
    <property type="entry name" value="Protein kinase-like (PK-like)"/>
    <property type="match status" value="1"/>
</dbReference>
<keyword evidence="10" id="KW-0472">Membrane</keyword>
<dbReference type="FunFam" id="1.10.510.10:FF:000384">
    <property type="entry name" value="G-type lectin S-receptor-like serine/threonine-protein kinase"/>
    <property type="match status" value="1"/>
</dbReference>
<keyword evidence="2 13" id="KW-0723">Serine/threonine-protein kinase</keyword>
<dbReference type="PROSITE" id="PS50011">
    <property type="entry name" value="PROTEIN_KINASE_DOM"/>
    <property type="match status" value="1"/>
</dbReference>
<sequence length="385" mass="43217">MVIIIVKISLSIIACSRRWTLRRGANPVAPTFLTVVVDKILDDIEKPIRFSSQQLTMATSNFSHLLGAGSFGAVYKGTFMNGMSVAIKVLNGSSDKRIEDQSLAEVTTVGRTHHMNLVQLYGFCFDRNLRALVYEFMQNSSLDRLLFGADEDIEWDVLYNIAIGTGKGITYLHEECQQMIIHYDIKPGNILLDTNFCPKVADFGLAKLCNRGQIHVTISGVRGTPGYAAPEMWMPFPITQKCDVYSFGMLLVEILGRRSNLDVNLPDSQEWFPRWVWKKHEMKRFSDVMIVCRIQEHCRDKAERMAMVALWCVQYKQASRPSMNVALKMLEGGVEIPLPANPFLHLMESPQPEVLAEVKGEACSFPLPAIRILAESSNPGTAPTI</sequence>